<reference evidence="4 5" key="1">
    <citation type="submission" date="2016-10" db="EMBL/GenBank/DDBJ databases">
        <authorList>
            <person name="Varghese N."/>
            <person name="Submissions S."/>
        </authorList>
    </citation>
    <scope>NUCLEOTIDE SEQUENCE [LARGE SCALE GENOMIC DNA]</scope>
    <source>
        <strain evidence="2 5">CDM_1</strain>
        <strain evidence="4">CDM_6</strain>
    </source>
</reference>
<dbReference type="InterPro" id="IPR036163">
    <property type="entry name" value="HMA_dom_sf"/>
</dbReference>
<dbReference type="EMBL" id="FMZP01000001">
    <property type="protein sequence ID" value="SDC04216.1"/>
    <property type="molecule type" value="Genomic_DNA"/>
</dbReference>
<organism evidence="3 4">
    <name type="scientific">Natrinema hispanicum</name>
    <dbReference type="NCBI Taxonomy" id="392421"/>
    <lineage>
        <taxon>Archaea</taxon>
        <taxon>Methanobacteriati</taxon>
        <taxon>Methanobacteriota</taxon>
        <taxon>Stenosarchaea group</taxon>
        <taxon>Halobacteria</taxon>
        <taxon>Halobacteriales</taxon>
        <taxon>Natrialbaceae</taxon>
        <taxon>Natrinema</taxon>
    </lineage>
</organism>
<feature type="domain" description="HMA" evidence="1">
    <location>
        <begin position="2"/>
        <end position="68"/>
    </location>
</feature>
<dbReference type="OrthoDB" id="44171at2157"/>
<dbReference type="Pfam" id="PF00403">
    <property type="entry name" value="HMA"/>
    <property type="match status" value="1"/>
</dbReference>
<dbReference type="GO" id="GO:0046872">
    <property type="term" value="F:metal ion binding"/>
    <property type="evidence" value="ECO:0007669"/>
    <property type="project" value="InterPro"/>
</dbReference>
<evidence type="ECO:0000313" key="5">
    <source>
        <dbReference type="Proteomes" id="UP000324021"/>
    </source>
</evidence>
<sequence length="69" mass="7465">MEQTTLTVRDLSSADNERTVTPALESLEGVVSARTDPELDEIRVEHDASTVEAMALAKTVENAGYSVDE</sequence>
<evidence type="ECO:0000313" key="3">
    <source>
        <dbReference type="EMBL" id="SES85830.1"/>
    </source>
</evidence>
<dbReference type="STRING" id="392421.SAMN04488694_102133"/>
<dbReference type="EMBL" id="FOIC01000002">
    <property type="protein sequence ID" value="SES85830.1"/>
    <property type="molecule type" value="Genomic_DNA"/>
</dbReference>
<evidence type="ECO:0000313" key="4">
    <source>
        <dbReference type="Proteomes" id="UP000199320"/>
    </source>
</evidence>
<proteinExistence type="predicted"/>
<evidence type="ECO:0000259" key="1">
    <source>
        <dbReference type="PROSITE" id="PS50846"/>
    </source>
</evidence>
<dbReference type="InterPro" id="IPR006121">
    <property type="entry name" value="HMA_dom"/>
</dbReference>
<evidence type="ECO:0000313" key="2">
    <source>
        <dbReference type="EMBL" id="SDC04216.1"/>
    </source>
</evidence>
<dbReference type="AlphaFoldDB" id="A0A1H9ZVM3"/>
<reference evidence="3" key="2">
    <citation type="submission" date="2016-10" db="EMBL/GenBank/DDBJ databases">
        <authorList>
            <person name="de Groot N.N."/>
        </authorList>
    </citation>
    <scope>NUCLEOTIDE SEQUENCE [LARGE SCALE GENOMIC DNA]</scope>
    <source>
        <strain evidence="3">CDM_6</strain>
    </source>
</reference>
<accession>A0A1H9ZVM3</accession>
<dbReference type="Proteomes" id="UP000199320">
    <property type="component" value="Unassembled WGS sequence"/>
</dbReference>
<dbReference type="RefSeq" id="WP_092929710.1">
    <property type="nucleotide sequence ID" value="NZ_FMZP01000001.1"/>
</dbReference>
<protein>
    <submittedName>
        <fullName evidence="2">Copper chaperone CopZ</fullName>
    </submittedName>
    <submittedName>
        <fullName evidence="3">Heavy-metal-associated domain-containing protein</fullName>
    </submittedName>
</protein>
<name>A0A1H9ZVM3_9EURY</name>
<dbReference type="Proteomes" id="UP000324021">
    <property type="component" value="Unassembled WGS sequence"/>
</dbReference>
<dbReference type="PROSITE" id="PS50846">
    <property type="entry name" value="HMA_2"/>
    <property type="match status" value="1"/>
</dbReference>
<keyword evidence="4" id="KW-1185">Reference proteome</keyword>
<dbReference type="Gene3D" id="3.30.70.100">
    <property type="match status" value="1"/>
</dbReference>
<dbReference type="SUPFAM" id="SSF55008">
    <property type="entry name" value="HMA, heavy metal-associated domain"/>
    <property type="match status" value="1"/>
</dbReference>
<gene>
    <name evidence="3" type="ORF">SAMN04488694_102133</name>
    <name evidence="2" type="ORF">SAMN05192552_1001216</name>
</gene>